<sequence>MYMEYTNSMILQYPLIFSLVATLAKAHGGSYFKPYSGKVLVSVSMVKSQRLPRPLDCAFACVKESHCASFNMAKSPVKGRYLCQLLSENMTTAVVKDSTVFDHYHRITPGPCQGLNPCHNNGHCEETDDGNDFRCTCSLGLTGKRCESLPWIQFTSSPVCFGSRDSRFARFRVPTTGFLSSIKLSRVSGYISCDLNNPKGANFWGCLDYEGKPMYLNTIITDAVDRIRMPETKHFTSMREKAYNIPGISPLSQDLLFPMMDTPLNVYAGQYLRAWFGLDFEDIELFNEGEVCVLVYGLYA</sequence>
<keyword evidence="2" id="KW-1015">Disulfide bond</keyword>
<feature type="disulfide bond" evidence="2">
    <location>
        <begin position="118"/>
        <end position="135"/>
    </location>
</feature>
<name>A7SZH1_NEMVE</name>
<dbReference type="SUPFAM" id="SSF57196">
    <property type="entry name" value="EGF/Laminin"/>
    <property type="match status" value="1"/>
</dbReference>
<keyword evidence="2" id="KW-0245">EGF-like domain</keyword>
<evidence type="ECO:0000256" key="2">
    <source>
        <dbReference type="PROSITE-ProRule" id="PRU00076"/>
    </source>
</evidence>
<dbReference type="AlphaFoldDB" id="A7SZH1"/>
<feature type="domain" description="EGF-like" evidence="3">
    <location>
        <begin position="108"/>
        <end position="147"/>
    </location>
</feature>
<protein>
    <recommendedName>
        <fullName evidence="7">EGF-like domain-containing protein</fullName>
    </recommendedName>
</protein>
<evidence type="ECO:0000256" key="1">
    <source>
        <dbReference type="ARBA" id="ARBA00006373"/>
    </source>
</evidence>
<feature type="disulfide bond" evidence="2">
    <location>
        <begin position="137"/>
        <end position="146"/>
    </location>
</feature>
<dbReference type="InterPro" id="IPR003609">
    <property type="entry name" value="Pan_app"/>
</dbReference>
<dbReference type="Proteomes" id="UP000001593">
    <property type="component" value="Unassembled WGS sequence"/>
</dbReference>
<dbReference type="Pfam" id="PF00008">
    <property type="entry name" value="EGF"/>
    <property type="match status" value="1"/>
</dbReference>
<dbReference type="OMA" id="CENGPCK"/>
<reference evidence="5 6" key="1">
    <citation type="journal article" date="2007" name="Science">
        <title>Sea anemone genome reveals ancestral eumetazoan gene repertoire and genomic organization.</title>
        <authorList>
            <person name="Putnam N.H."/>
            <person name="Srivastava M."/>
            <person name="Hellsten U."/>
            <person name="Dirks B."/>
            <person name="Chapman J."/>
            <person name="Salamov A."/>
            <person name="Terry A."/>
            <person name="Shapiro H."/>
            <person name="Lindquist E."/>
            <person name="Kapitonov V.V."/>
            <person name="Jurka J."/>
            <person name="Genikhovich G."/>
            <person name="Grigoriev I.V."/>
            <person name="Lucas S.M."/>
            <person name="Steele R.E."/>
            <person name="Finnerty J.R."/>
            <person name="Technau U."/>
            <person name="Martindale M.Q."/>
            <person name="Rokhsar D.S."/>
        </authorList>
    </citation>
    <scope>NUCLEOTIDE SEQUENCE [LARGE SCALE GENOMIC DNA]</scope>
    <source>
        <strain evidence="6">CH2 X CH6</strain>
    </source>
</reference>
<evidence type="ECO:0008006" key="7">
    <source>
        <dbReference type="Google" id="ProtNLM"/>
    </source>
</evidence>
<dbReference type="PROSITE" id="PS50948">
    <property type="entry name" value="PAN"/>
    <property type="match status" value="1"/>
</dbReference>
<dbReference type="InParanoid" id="A7SZH1"/>
<dbReference type="CDD" id="cd00054">
    <property type="entry name" value="EGF_CA"/>
    <property type="match status" value="1"/>
</dbReference>
<dbReference type="InterPro" id="IPR000742">
    <property type="entry name" value="EGF"/>
</dbReference>
<dbReference type="KEGG" id="nve:5501721"/>
<gene>
    <name evidence="5" type="ORF">NEMVEDRAFT_v1g219971</name>
</gene>
<dbReference type="PROSITE" id="PS00022">
    <property type="entry name" value="EGF_1"/>
    <property type="match status" value="1"/>
</dbReference>
<accession>A7SZH1</accession>
<evidence type="ECO:0000259" key="3">
    <source>
        <dbReference type="PROSITE" id="PS50026"/>
    </source>
</evidence>
<evidence type="ECO:0000313" key="6">
    <source>
        <dbReference type="Proteomes" id="UP000001593"/>
    </source>
</evidence>
<keyword evidence="6" id="KW-1185">Reference proteome</keyword>
<organism evidence="5 6">
    <name type="scientific">Nematostella vectensis</name>
    <name type="common">Starlet sea anemone</name>
    <dbReference type="NCBI Taxonomy" id="45351"/>
    <lineage>
        <taxon>Eukaryota</taxon>
        <taxon>Metazoa</taxon>
        <taxon>Cnidaria</taxon>
        <taxon>Anthozoa</taxon>
        <taxon>Hexacorallia</taxon>
        <taxon>Actiniaria</taxon>
        <taxon>Edwardsiidae</taxon>
        <taxon>Nematostella</taxon>
    </lineage>
</organism>
<dbReference type="SMART" id="SM00181">
    <property type="entry name" value="EGF"/>
    <property type="match status" value="1"/>
</dbReference>
<dbReference type="HOGENOM" id="CLU_928436_0_0_1"/>
<comment type="caution">
    <text evidence="2">Lacks conserved residue(s) required for the propagation of feature annotation.</text>
</comment>
<evidence type="ECO:0000259" key="4">
    <source>
        <dbReference type="PROSITE" id="PS50948"/>
    </source>
</evidence>
<proteinExistence type="inferred from homology"/>
<dbReference type="OrthoDB" id="5979167at2759"/>
<comment type="similarity">
    <text evidence="1">Belongs to the EGF domain peptide family.</text>
</comment>
<dbReference type="PROSITE" id="PS50026">
    <property type="entry name" value="EGF_3"/>
    <property type="match status" value="1"/>
</dbReference>
<evidence type="ECO:0000313" key="5">
    <source>
        <dbReference type="EMBL" id="EDO30891.1"/>
    </source>
</evidence>
<dbReference type="Gene3D" id="2.10.25.10">
    <property type="entry name" value="Laminin"/>
    <property type="match status" value="1"/>
</dbReference>
<dbReference type="GO" id="GO:0005112">
    <property type="term" value="F:Notch binding"/>
    <property type="evidence" value="ECO:0000318"/>
    <property type="project" value="GO_Central"/>
</dbReference>
<dbReference type="EMBL" id="DS469969">
    <property type="protein sequence ID" value="EDO30891.1"/>
    <property type="molecule type" value="Genomic_DNA"/>
</dbReference>
<dbReference type="Pfam" id="PF00024">
    <property type="entry name" value="PAN_1"/>
    <property type="match status" value="1"/>
</dbReference>
<feature type="domain" description="Apple" evidence="4">
    <location>
        <begin position="26"/>
        <end position="108"/>
    </location>
</feature>
<dbReference type="PhylomeDB" id="A7SZH1"/>